<evidence type="ECO:0000313" key="2">
    <source>
        <dbReference type="Proteomes" id="UP000232323"/>
    </source>
</evidence>
<dbReference type="InterPro" id="IPR009050">
    <property type="entry name" value="Globin-like_sf"/>
</dbReference>
<dbReference type="GO" id="GO:0020037">
    <property type="term" value="F:heme binding"/>
    <property type="evidence" value="ECO:0007669"/>
    <property type="project" value="InterPro"/>
</dbReference>
<dbReference type="Proteomes" id="UP000232323">
    <property type="component" value="Unassembled WGS sequence"/>
</dbReference>
<keyword evidence="2" id="KW-1185">Reference proteome</keyword>
<gene>
    <name evidence="1" type="ORF">CEUSTIGMA_g10697.t1</name>
</gene>
<dbReference type="SUPFAM" id="SSF46458">
    <property type="entry name" value="Globin-like"/>
    <property type="match status" value="1"/>
</dbReference>
<comment type="caution">
    <text evidence="1">The sequence shown here is derived from an EMBL/GenBank/DDBJ whole genome shotgun (WGS) entry which is preliminary data.</text>
</comment>
<evidence type="ECO:0000313" key="1">
    <source>
        <dbReference type="EMBL" id="GAX83271.1"/>
    </source>
</evidence>
<dbReference type="AlphaFoldDB" id="A0A250XJK0"/>
<dbReference type="EMBL" id="BEGY01000095">
    <property type="protein sequence ID" value="GAX83271.1"/>
    <property type="molecule type" value="Genomic_DNA"/>
</dbReference>
<dbReference type="InterPro" id="IPR012292">
    <property type="entry name" value="Globin/Proto"/>
</dbReference>
<evidence type="ECO:0008006" key="3">
    <source>
        <dbReference type="Google" id="ProtNLM"/>
    </source>
</evidence>
<protein>
    <recommendedName>
        <fullName evidence="3">Globin family profile domain-containing protein</fullName>
    </recommendedName>
</protein>
<dbReference type="Gene3D" id="1.10.490.10">
    <property type="entry name" value="Globins"/>
    <property type="match status" value="1"/>
</dbReference>
<proteinExistence type="predicted"/>
<accession>A0A250XJK0</accession>
<organism evidence="1 2">
    <name type="scientific">Chlamydomonas eustigma</name>
    <dbReference type="NCBI Taxonomy" id="1157962"/>
    <lineage>
        <taxon>Eukaryota</taxon>
        <taxon>Viridiplantae</taxon>
        <taxon>Chlorophyta</taxon>
        <taxon>core chlorophytes</taxon>
        <taxon>Chlorophyceae</taxon>
        <taxon>CS clade</taxon>
        <taxon>Chlamydomonadales</taxon>
        <taxon>Chlamydomonadaceae</taxon>
        <taxon>Chlamydomonas</taxon>
    </lineage>
</organism>
<reference evidence="1 2" key="1">
    <citation type="submission" date="2017-08" db="EMBL/GenBank/DDBJ databases">
        <title>Acidophilic green algal genome provides insights into adaptation to an acidic environment.</title>
        <authorList>
            <person name="Hirooka S."/>
            <person name="Hirose Y."/>
            <person name="Kanesaki Y."/>
            <person name="Higuchi S."/>
            <person name="Fujiwara T."/>
            <person name="Onuma R."/>
            <person name="Era A."/>
            <person name="Ohbayashi R."/>
            <person name="Uzuka A."/>
            <person name="Nozaki H."/>
            <person name="Yoshikawa H."/>
            <person name="Miyagishima S.Y."/>
        </authorList>
    </citation>
    <scope>NUCLEOTIDE SEQUENCE [LARGE SCALE GENOMIC DNA]</scope>
    <source>
        <strain evidence="1 2">NIES-2499</strain>
    </source>
</reference>
<dbReference type="GO" id="GO:0019825">
    <property type="term" value="F:oxygen binding"/>
    <property type="evidence" value="ECO:0007669"/>
    <property type="project" value="InterPro"/>
</dbReference>
<sequence>MPVVQKRAGFDQVANAGDGDHKVFSKEISGKKVVDKLYHKLYNDPLLSAFWNDDLDVETVQHMQEVMMEVAFGSGLQEDDKAYLVDVHADLIKERGVTERHFDAYLAHFDKTLEELQDILPIDKIKDAKANMRSTRVVFQSGKKK</sequence>
<name>A0A250XJK0_9CHLO</name>